<evidence type="ECO:0000313" key="3">
    <source>
        <dbReference type="Proteomes" id="UP000248405"/>
    </source>
</evidence>
<keyword evidence="1" id="KW-0472">Membrane</keyword>
<dbReference type="Gene3D" id="3.40.50.300">
    <property type="entry name" value="P-loop containing nucleotide triphosphate hydrolases"/>
    <property type="match status" value="1"/>
</dbReference>
<name>A0A319BET9_ASPVC</name>
<feature type="transmembrane region" description="Helical" evidence="1">
    <location>
        <begin position="267"/>
        <end position="285"/>
    </location>
</feature>
<accession>A0A319BET9</accession>
<dbReference type="OrthoDB" id="408152at2759"/>
<proteinExistence type="predicted"/>
<evidence type="ECO:0008006" key="4">
    <source>
        <dbReference type="Google" id="ProtNLM"/>
    </source>
</evidence>
<dbReference type="AlphaFoldDB" id="A0A319BET9"/>
<dbReference type="InterPro" id="IPR040632">
    <property type="entry name" value="Sulfotransfer_4"/>
</dbReference>
<dbReference type="Pfam" id="PF17784">
    <property type="entry name" value="Sulfotransfer_4"/>
    <property type="match status" value="1"/>
</dbReference>
<evidence type="ECO:0000256" key="1">
    <source>
        <dbReference type="SAM" id="Phobius"/>
    </source>
</evidence>
<dbReference type="GeneID" id="37216681"/>
<dbReference type="Proteomes" id="UP000248405">
    <property type="component" value="Unassembled WGS sequence"/>
</dbReference>
<keyword evidence="1" id="KW-1133">Transmembrane helix</keyword>
<protein>
    <recommendedName>
        <fullName evidence="4">NAD dependent epimerase/dehydratase</fullName>
    </recommendedName>
</protein>
<dbReference type="EMBL" id="KZ821620">
    <property type="protein sequence ID" value="PYH70544.1"/>
    <property type="molecule type" value="Genomic_DNA"/>
</dbReference>
<dbReference type="PANTHER" id="PTHR36978:SF8">
    <property type="entry name" value="NAD DEPENDENT EPIMERASE_DEHYDRATASE"/>
    <property type="match status" value="1"/>
</dbReference>
<evidence type="ECO:0000313" key="2">
    <source>
        <dbReference type="EMBL" id="PYH70544.1"/>
    </source>
</evidence>
<organism evidence="2 3">
    <name type="scientific">Aspergillus vadensis (strain CBS 113365 / IMI 142717 / IBT 24658)</name>
    <dbReference type="NCBI Taxonomy" id="1448311"/>
    <lineage>
        <taxon>Eukaryota</taxon>
        <taxon>Fungi</taxon>
        <taxon>Dikarya</taxon>
        <taxon>Ascomycota</taxon>
        <taxon>Pezizomycotina</taxon>
        <taxon>Eurotiomycetes</taxon>
        <taxon>Eurotiomycetidae</taxon>
        <taxon>Eurotiales</taxon>
        <taxon>Aspergillaceae</taxon>
        <taxon>Aspergillus</taxon>
        <taxon>Aspergillus subgen. Circumdati</taxon>
    </lineage>
</organism>
<keyword evidence="3" id="KW-1185">Reference proteome</keyword>
<dbReference type="RefSeq" id="XP_025564338.1">
    <property type="nucleotide sequence ID" value="XM_025712089.1"/>
</dbReference>
<keyword evidence="1" id="KW-0812">Transmembrane</keyword>
<gene>
    <name evidence="2" type="ORF">BO88DRAFT_479639</name>
</gene>
<dbReference type="PANTHER" id="PTHR36978">
    <property type="entry name" value="P-LOOP CONTAINING NUCLEOTIDE TRIPHOSPHATE HYDROLASE"/>
    <property type="match status" value="1"/>
</dbReference>
<dbReference type="InterPro" id="IPR027417">
    <property type="entry name" value="P-loop_NTPase"/>
</dbReference>
<reference evidence="2" key="1">
    <citation type="submission" date="2016-12" db="EMBL/GenBank/DDBJ databases">
        <title>The genomes of Aspergillus section Nigri reveals drivers in fungal speciation.</title>
        <authorList>
            <consortium name="DOE Joint Genome Institute"/>
            <person name="Vesth T.C."/>
            <person name="Nybo J."/>
            <person name="Theobald S."/>
            <person name="Brandl J."/>
            <person name="Frisvad J.C."/>
            <person name="Nielsen K.F."/>
            <person name="Lyhne E.K."/>
            <person name="Kogle M.E."/>
            <person name="Kuo A."/>
            <person name="Riley R."/>
            <person name="Clum A."/>
            <person name="Nolan M."/>
            <person name="Lipzen A."/>
            <person name="Salamov A."/>
            <person name="Henrissat B."/>
            <person name="Wiebenga A."/>
            <person name="De Vries R.P."/>
            <person name="Grigoriev I.V."/>
            <person name="Mortensen U.H."/>
            <person name="Andersen M.R."/>
            <person name="Baker S.E."/>
        </authorList>
    </citation>
    <scope>NUCLEOTIDE SEQUENCE [LARGE SCALE GENOMIC DNA]</scope>
    <source>
        <strain evidence="2">CBS 113365</strain>
    </source>
</reference>
<dbReference type="SUPFAM" id="SSF52540">
    <property type="entry name" value="P-loop containing nucleoside triphosphate hydrolases"/>
    <property type="match status" value="1"/>
</dbReference>
<sequence>MNIIKSTLYSYPQPPPRTRTRPLHLICAGLPRSATESLSHALQELNYKPYHGWTLVSESNGGYIQEWANLARRKYAGAADVDVQITQAEVDALLGDHDAVLDSVPAMFAAELIEAYPEAKVILYTRSDLDAWHRSIMKTVVSDIEDSWMAWFVKLFNAERFWLWEFYFTYGYSGFFRSLRVGSAKEGIMRNGKWVYRDHCNMVRGMIVGDKGRLLEWEVEDGWGSLCEFLGEKVPDTPFPKGIDPVAFREQVARITAPRMRRAMRNLTLTVVSLSVVAVVTGLSFKERGVPWKAIKGVSASWATLVSLGK</sequence>